<protein>
    <recommendedName>
        <fullName evidence="3">Lipoprotein</fullName>
    </recommendedName>
</protein>
<accession>A0ABP9LSR9</accession>
<reference evidence="2" key="1">
    <citation type="journal article" date="2019" name="Int. J. Syst. Evol. Microbiol.">
        <title>The Global Catalogue of Microorganisms (GCM) 10K type strain sequencing project: providing services to taxonomists for standard genome sequencing and annotation.</title>
        <authorList>
            <consortium name="The Broad Institute Genomics Platform"/>
            <consortium name="The Broad Institute Genome Sequencing Center for Infectious Disease"/>
            <person name="Wu L."/>
            <person name="Ma J."/>
        </authorList>
    </citation>
    <scope>NUCLEOTIDE SEQUENCE [LARGE SCALE GENOMIC DNA]</scope>
    <source>
        <strain evidence="2">JCM 18019</strain>
    </source>
</reference>
<dbReference type="Proteomes" id="UP001500353">
    <property type="component" value="Unassembled WGS sequence"/>
</dbReference>
<name>A0ABP9LSR9_9FLAO</name>
<evidence type="ECO:0000313" key="2">
    <source>
        <dbReference type="Proteomes" id="UP001500353"/>
    </source>
</evidence>
<sequence length="63" mass="7318">MKQIFILTILLVLNSCNGQTQDKIDSPNKKSIITNNNYTKINFLDENKKKNKYSTYNITSKFS</sequence>
<comment type="caution">
    <text evidence="1">The sequence shown here is derived from an EMBL/GenBank/DDBJ whole genome shotgun (WGS) entry which is preliminary data.</text>
</comment>
<organism evidence="1 2">
    <name type="scientific">Chryseobacterium ginsengisoli</name>
    <dbReference type="NCBI Taxonomy" id="363853"/>
    <lineage>
        <taxon>Bacteria</taxon>
        <taxon>Pseudomonadati</taxon>
        <taxon>Bacteroidota</taxon>
        <taxon>Flavobacteriia</taxon>
        <taxon>Flavobacteriales</taxon>
        <taxon>Weeksellaceae</taxon>
        <taxon>Chryseobacterium group</taxon>
        <taxon>Chryseobacterium</taxon>
    </lineage>
</organism>
<gene>
    <name evidence="1" type="ORF">GCM10023210_03420</name>
</gene>
<evidence type="ECO:0000313" key="1">
    <source>
        <dbReference type="EMBL" id="GAA5084053.1"/>
    </source>
</evidence>
<dbReference type="EMBL" id="BAABHX010000001">
    <property type="protein sequence ID" value="GAA5084053.1"/>
    <property type="molecule type" value="Genomic_DNA"/>
</dbReference>
<evidence type="ECO:0008006" key="3">
    <source>
        <dbReference type="Google" id="ProtNLM"/>
    </source>
</evidence>
<proteinExistence type="predicted"/>
<keyword evidence="2" id="KW-1185">Reference proteome</keyword>